<feature type="domain" description="Carboxymuconolactone decarboxylase-like" evidence="1">
    <location>
        <begin position="23"/>
        <end position="104"/>
    </location>
</feature>
<dbReference type="RefSeq" id="WP_093995507.1">
    <property type="nucleotide sequence ID" value="NZ_FXYD01000001.1"/>
</dbReference>
<name>A0A238JN91_9RHOB</name>
<dbReference type="GO" id="GO:0051920">
    <property type="term" value="F:peroxiredoxin activity"/>
    <property type="evidence" value="ECO:0007669"/>
    <property type="project" value="InterPro"/>
</dbReference>
<dbReference type="EMBL" id="FXYD01000001">
    <property type="protein sequence ID" value="SMX32129.1"/>
    <property type="molecule type" value="Genomic_DNA"/>
</dbReference>
<dbReference type="OrthoDB" id="1683318at2"/>
<keyword evidence="3" id="KW-1185">Reference proteome</keyword>
<dbReference type="AlphaFoldDB" id="A0A238JN91"/>
<dbReference type="SUPFAM" id="SSF69118">
    <property type="entry name" value="AhpD-like"/>
    <property type="match status" value="1"/>
</dbReference>
<dbReference type="Proteomes" id="UP000203464">
    <property type="component" value="Unassembled WGS sequence"/>
</dbReference>
<dbReference type="PANTHER" id="PTHR33930">
    <property type="entry name" value="ALKYL HYDROPEROXIDE REDUCTASE AHPD"/>
    <property type="match status" value="1"/>
</dbReference>
<evidence type="ECO:0000313" key="3">
    <source>
        <dbReference type="Proteomes" id="UP000203464"/>
    </source>
</evidence>
<dbReference type="Pfam" id="PF02627">
    <property type="entry name" value="CMD"/>
    <property type="match status" value="1"/>
</dbReference>
<accession>A0A238JN91</accession>
<dbReference type="InterPro" id="IPR003779">
    <property type="entry name" value="CMD-like"/>
</dbReference>
<protein>
    <submittedName>
        <fullName evidence="2">Carboxymuconolactone decarboxylase family protein</fullName>
    </submittedName>
</protein>
<dbReference type="InterPro" id="IPR004675">
    <property type="entry name" value="AhpD_core"/>
</dbReference>
<dbReference type="NCBIfam" id="TIGR00778">
    <property type="entry name" value="ahpD_dom"/>
    <property type="match status" value="1"/>
</dbReference>
<dbReference type="InterPro" id="IPR029032">
    <property type="entry name" value="AhpD-like"/>
</dbReference>
<reference evidence="3" key="1">
    <citation type="submission" date="2017-05" db="EMBL/GenBank/DDBJ databases">
        <authorList>
            <person name="Rodrigo-Torres L."/>
            <person name="Arahal R. D."/>
            <person name="Lucena T."/>
        </authorList>
    </citation>
    <scope>NUCLEOTIDE SEQUENCE [LARGE SCALE GENOMIC DNA]</scope>
    <source>
        <strain evidence="3">CECT 8868</strain>
    </source>
</reference>
<evidence type="ECO:0000259" key="1">
    <source>
        <dbReference type="Pfam" id="PF02627"/>
    </source>
</evidence>
<dbReference type="Gene3D" id="1.20.1290.10">
    <property type="entry name" value="AhpD-like"/>
    <property type="match status" value="1"/>
</dbReference>
<proteinExistence type="predicted"/>
<dbReference type="PANTHER" id="PTHR33930:SF2">
    <property type="entry name" value="BLR3452 PROTEIN"/>
    <property type="match status" value="1"/>
</dbReference>
<organism evidence="2 3">
    <name type="scientific">Octadecabacter ascidiaceicola</name>
    <dbReference type="NCBI Taxonomy" id="1655543"/>
    <lineage>
        <taxon>Bacteria</taxon>
        <taxon>Pseudomonadati</taxon>
        <taxon>Pseudomonadota</taxon>
        <taxon>Alphaproteobacteria</taxon>
        <taxon>Rhodobacterales</taxon>
        <taxon>Roseobacteraceae</taxon>
        <taxon>Octadecabacter</taxon>
    </lineage>
</organism>
<evidence type="ECO:0000313" key="2">
    <source>
        <dbReference type="EMBL" id="SMX32129.1"/>
    </source>
</evidence>
<sequence length="110" mass="11632">MDWKETLAHTGSILKPMRAEQADTAKGFGALHNAALAEGAVSTKHKELIALAIGISKQCNDCIGFHVKAAIRAGATRDEIAETVNVVVLMNGGPGYMYGAKAMEAYDQLS</sequence>
<gene>
    <name evidence="2" type="ORF">OCA8868_00640</name>
</gene>